<accession>A0A936NBF6</accession>
<organism evidence="1 2">
    <name type="scientific">Candidatus Neomicrothrix subdominans</name>
    <dbReference type="NCBI Taxonomy" id="2954438"/>
    <lineage>
        <taxon>Bacteria</taxon>
        <taxon>Bacillati</taxon>
        <taxon>Actinomycetota</taxon>
        <taxon>Acidimicrobiia</taxon>
        <taxon>Acidimicrobiales</taxon>
        <taxon>Microthrixaceae</taxon>
        <taxon>Candidatus Neomicrothrix</taxon>
    </lineage>
</organism>
<evidence type="ECO:0000313" key="2">
    <source>
        <dbReference type="Proteomes" id="UP000727993"/>
    </source>
</evidence>
<gene>
    <name evidence="1" type="ORF">IPN02_06990</name>
</gene>
<dbReference type="Proteomes" id="UP000727993">
    <property type="component" value="Unassembled WGS sequence"/>
</dbReference>
<dbReference type="AlphaFoldDB" id="A0A936NBF6"/>
<proteinExistence type="predicted"/>
<protein>
    <recommendedName>
        <fullName evidence="3">PqqD family protein</fullName>
    </recommendedName>
</protein>
<dbReference type="EMBL" id="JADJZA010000003">
    <property type="protein sequence ID" value="MBK9296581.1"/>
    <property type="molecule type" value="Genomic_DNA"/>
</dbReference>
<name>A0A936NBF6_9ACTN</name>
<sequence length="100" mass="10708">MSAPPLRYQRVHGMVFRALHGRAWVGASGRDTVGIEGSALFVWLVLDEAASADELTERIGELWPELGEIRVAEVQAAVDSLVDAQLIEAVEQAVAPAGLT</sequence>
<evidence type="ECO:0008006" key="3">
    <source>
        <dbReference type="Google" id="ProtNLM"/>
    </source>
</evidence>
<reference evidence="1 2" key="1">
    <citation type="submission" date="2020-10" db="EMBL/GenBank/DDBJ databases">
        <title>Connecting structure to function with the recovery of over 1000 high-quality activated sludge metagenome-assembled genomes encoding full-length rRNA genes using long-read sequencing.</title>
        <authorList>
            <person name="Singleton C.M."/>
            <person name="Petriglieri F."/>
            <person name="Kristensen J.M."/>
            <person name="Kirkegaard R.H."/>
            <person name="Michaelsen T.Y."/>
            <person name="Andersen M.H."/>
            <person name="Karst S.M."/>
            <person name="Dueholm M.S."/>
            <person name="Nielsen P.H."/>
            <person name="Albertsen M."/>
        </authorList>
    </citation>
    <scope>NUCLEOTIDE SEQUENCE [LARGE SCALE GENOMIC DNA]</scope>
    <source>
        <strain evidence="1">Lyne_18-Q3-R50-59_MAXAC.006</strain>
    </source>
</reference>
<evidence type="ECO:0000313" key="1">
    <source>
        <dbReference type="EMBL" id="MBK9296581.1"/>
    </source>
</evidence>
<comment type="caution">
    <text evidence="1">The sequence shown here is derived from an EMBL/GenBank/DDBJ whole genome shotgun (WGS) entry which is preliminary data.</text>
</comment>